<gene>
    <name evidence="2" type="ORF">KL86DES1_21411</name>
</gene>
<protein>
    <submittedName>
        <fullName evidence="2">Cytochrome c family protein</fullName>
    </submittedName>
</protein>
<organism evidence="2">
    <name type="scientific">uncultured Desulfovibrio sp</name>
    <dbReference type="NCBI Taxonomy" id="167968"/>
    <lineage>
        <taxon>Bacteria</taxon>
        <taxon>Pseudomonadati</taxon>
        <taxon>Thermodesulfobacteriota</taxon>
        <taxon>Desulfovibrionia</taxon>
        <taxon>Desulfovibrionales</taxon>
        <taxon>Desulfovibrionaceae</taxon>
        <taxon>Desulfovibrio</taxon>
        <taxon>environmental samples</taxon>
    </lineage>
</organism>
<keyword evidence="1" id="KW-0472">Membrane</keyword>
<evidence type="ECO:0000256" key="1">
    <source>
        <dbReference type="SAM" id="Phobius"/>
    </source>
</evidence>
<accession>A0A212L807</accession>
<dbReference type="RefSeq" id="WP_179980768.1">
    <property type="nucleotide sequence ID" value="NZ_LT608333.1"/>
</dbReference>
<evidence type="ECO:0000313" key="2">
    <source>
        <dbReference type="EMBL" id="SCM73607.1"/>
    </source>
</evidence>
<dbReference type="InterPro" id="IPR036280">
    <property type="entry name" value="Multihaem_cyt_sf"/>
</dbReference>
<dbReference type="InterPro" id="IPR047668">
    <property type="entry name" value="DsrJ"/>
</dbReference>
<dbReference type="EMBL" id="FMJC01000002">
    <property type="protein sequence ID" value="SCM73607.1"/>
    <property type="molecule type" value="Genomic_DNA"/>
</dbReference>
<keyword evidence="1" id="KW-1133">Transmembrane helix</keyword>
<proteinExistence type="predicted"/>
<sequence>MYNAKAVIVGIIVFVALFTSPFWLSLMGKDYKSTGIELPKGEKDCIEDVQFMRDQHMRLLNEWRDEALRKENRVYVATSGKKWNISLQNTCLKCHNDYKGFCEKCHTANGVDPYCWTCHIIPQGSK</sequence>
<dbReference type="NCBIfam" id="NF038038">
    <property type="entry name" value="cytoc_DsrJ"/>
    <property type="match status" value="1"/>
</dbReference>
<dbReference type="SUPFAM" id="SSF48695">
    <property type="entry name" value="Multiheme cytochromes"/>
    <property type="match status" value="1"/>
</dbReference>
<reference evidence="2" key="1">
    <citation type="submission" date="2016-08" db="EMBL/GenBank/DDBJ databases">
        <authorList>
            <person name="Seilhamer J.J."/>
        </authorList>
    </citation>
    <scope>NUCLEOTIDE SEQUENCE</scope>
    <source>
        <strain evidence="2">86-1</strain>
    </source>
</reference>
<keyword evidence="1" id="KW-0812">Transmembrane</keyword>
<dbReference type="AlphaFoldDB" id="A0A212L807"/>
<feature type="transmembrane region" description="Helical" evidence="1">
    <location>
        <begin position="6"/>
        <end position="26"/>
    </location>
</feature>
<name>A0A212L807_9BACT</name>